<evidence type="ECO:0000256" key="3">
    <source>
        <dbReference type="ARBA" id="ARBA00048679"/>
    </source>
</evidence>
<evidence type="ECO:0000313" key="6">
    <source>
        <dbReference type="EMBL" id="KAK4133632.1"/>
    </source>
</evidence>
<feature type="compositionally biased region" description="Polar residues" evidence="4">
    <location>
        <begin position="498"/>
        <end position="517"/>
    </location>
</feature>
<dbReference type="InterPro" id="IPR008266">
    <property type="entry name" value="Tyr_kinase_AS"/>
</dbReference>
<proteinExistence type="predicted"/>
<dbReference type="Proteomes" id="UP001304895">
    <property type="component" value="Unassembled WGS sequence"/>
</dbReference>
<dbReference type="InterPro" id="IPR011009">
    <property type="entry name" value="Kinase-like_dom_sf"/>
</dbReference>
<feature type="compositionally biased region" description="Basic and acidic residues" evidence="4">
    <location>
        <begin position="532"/>
        <end position="550"/>
    </location>
</feature>
<dbReference type="EMBL" id="MU853411">
    <property type="protein sequence ID" value="KAK4133632.1"/>
    <property type="molecule type" value="Genomic_DNA"/>
</dbReference>
<protein>
    <recommendedName>
        <fullName evidence="1">non-specific serine/threonine protein kinase</fullName>
        <ecNumber evidence="1">2.7.11.1</ecNumber>
    </recommendedName>
</protein>
<evidence type="ECO:0000256" key="2">
    <source>
        <dbReference type="ARBA" id="ARBA00047899"/>
    </source>
</evidence>
<dbReference type="PANTHER" id="PTHR38248:SF2">
    <property type="entry name" value="FUNK1 11"/>
    <property type="match status" value="1"/>
</dbReference>
<dbReference type="SUPFAM" id="SSF56112">
    <property type="entry name" value="Protein kinase-like (PK-like)"/>
    <property type="match status" value="1"/>
</dbReference>
<name>A0AAN6UIH4_9PEZI</name>
<comment type="catalytic activity">
    <reaction evidence="2">
        <text>L-threonyl-[protein] + ATP = O-phospho-L-threonyl-[protein] + ADP + H(+)</text>
        <dbReference type="Rhea" id="RHEA:46608"/>
        <dbReference type="Rhea" id="RHEA-COMP:11060"/>
        <dbReference type="Rhea" id="RHEA-COMP:11605"/>
        <dbReference type="ChEBI" id="CHEBI:15378"/>
        <dbReference type="ChEBI" id="CHEBI:30013"/>
        <dbReference type="ChEBI" id="CHEBI:30616"/>
        <dbReference type="ChEBI" id="CHEBI:61977"/>
        <dbReference type="ChEBI" id="CHEBI:456216"/>
        <dbReference type="EC" id="2.7.11.1"/>
    </reaction>
</comment>
<keyword evidence="7" id="KW-1185">Reference proteome</keyword>
<evidence type="ECO:0000259" key="5">
    <source>
        <dbReference type="Pfam" id="PF17667"/>
    </source>
</evidence>
<feature type="domain" description="Fungal-type protein kinase" evidence="5">
    <location>
        <begin position="271"/>
        <end position="697"/>
    </location>
</feature>
<dbReference type="GO" id="GO:0004674">
    <property type="term" value="F:protein serine/threonine kinase activity"/>
    <property type="evidence" value="ECO:0007669"/>
    <property type="project" value="UniProtKB-EC"/>
</dbReference>
<accession>A0AAN6UIH4</accession>
<dbReference type="Pfam" id="PF17667">
    <property type="entry name" value="Pkinase_fungal"/>
    <property type="match status" value="1"/>
</dbReference>
<evidence type="ECO:0000256" key="4">
    <source>
        <dbReference type="SAM" id="MobiDB-lite"/>
    </source>
</evidence>
<comment type="caution">
    <text evidence="6">The sequence shown here is derived from an EMBL/GenBank/DDBJ whole genome shotgun (WGS) entry which is preliminary data.</text>
</comment>
<dbReference type="AlphaFoldDB" id="A0AAN6UIH4"/>
<evidence type="ECO:0000256" key="1">
    <source>
        <dbReference type="ARBA" id="ARBA00012513"/>
    </source>
</evidence>
<dbReference type="PROSITE" id="PS00109">
    <property type="entry name" value="PROTEIN_KINASE_TYR"/>
    <property type="match status" value="1"/>
</dbReference>
<dbReference type="PANTHER" id="PTHR38248">
    <property type="entry name" value="FUNK1 6"/>
    <property type="match status" value="1"/>
</dbReference>
<dbReference type="Gene3D" id="1.10.510.10">
    <property type="entry name" value="Transferase(Phosphotransferase) domain 1"/>
    <property type="match status" value="1"/>
</dbReference>
<organism evidence="6 7">
    <name type="scientific">Trichocladium antarcticum</name>
    <dbReference type="NCBI Taxonomy" id="1450529"/>
    <lineage>
        <taxon>Eukaryota</taxon>
        <taxon>Fungi</taxon>
        <taxon>Dikarya</taxon>
        <taxon>Ascomycota</taxon>
        <taxon>Pezizomycotina</taxon>
        <taxon>Sordariomycetes</taxon>
        <taxon>Sordariomycetidae</taxon>
        <taxon>Sordariales</taxon>
        <taxon>Chaetomiaceae</taxon>
        <taxon>Trichocladium</taxon>
    </lineage>
</organism>
<comment type="catalytic activity">
    <reaction evidence="3">
        <text>L-seryl-[protein] + ATP = O-phospho-L-seryl-[protein] + ADP + H(+)</text>
        <dbReference type="Rhea" id="RHEA:17989"/>
        <dbReference type="Rhea" id="RHEA-COMP:9863"/>
        <dbReference type="Rhea" id="RHEA-COMP:11604"/>
        <dbReference type="ChEBI" id="CHEBI:15378"/>
        <dbReference type="ChEBI" id="CHEBI:29999"/>
        <dbReference type="ChEBI" id="CHEBI:30616"/>
        <dbReference type="ChEBI" id="CHEBI:83421"/>
        <dbReference type="ChEBI" id="CHEBI:456216"/>
        <dbReference type="EC" id="2.7.11.1"/>
    </reaction>
</comment>
<dbReference type="InterPro" id="IPR040976">
    <property type="entry name" value="Pkinase_fungal"/>
</dbReference>
<reference evidence="6" key="2">
    <citation type="submission" date="2023-05" db="EMBL/GenBank/DDBJ databases">
        <authorList>
            <consortium name="Lawrence Berkeley National Laboratory"/>
            <person name="Steindorff A."/>
            <person name="Hensen N."/>
            <person name="Bonometti L."/>
            <person name="Westerberg I."/>
            <person name="Brannstrom I.O."/>
            <person name="Guillou S."/>
            <person name="Cros-Aarteil S."/>
            <person name="Calhoun S."/>
            <person name="Haridas S."/>
            <person name="Kuo A."/>
            <person name="Mondo S."/>
            <person name="Pangilinan J."/>
            <person name="Riley R."/>
            <person name="Labutti K."/>
            <person name="Andreopoulos B."/>
            <person name="Lipzen A."/>
            <person name="Chen C."/>
            <person name="Yanf M."/>
            <person name="Daum C."/>
            <person name="Ng V."/>
            <person name="Clum A."/>
            <person name="Ohm R."/>
            <person name="Martin F."/>
            <person name="Silar P."/>
            <person name="Natvig D."/>
            <person name="Lalanne C."/>
            <person name="Gautier V."/>
            <person name="Ament-Velasquez S.L."/>
            <person name="Kruys A."/>
            <person name="Hutchinson M.I."/>
            <person name="Powell A.J."/>
            <person name="Barry K."/>
            <person name="Miller A.N."/>
            <person name="Grigoriev I.V."/>
            <person name="Debuchy R."/>
            <person name="Gladieux P."/>
            <person name="Thoren M.H."/>
            <person name="Johannesson H."/>
        </authorList>
    </citation>
    <scope>NUCLEOTIDE SEQUENCE</scope>
    <source>
        <strain evidence="6">CBS 123565</strain>
    </source>
</reference>
<evidence type="ECO:0000313" key="7">
    <source>
        <dbReference type="Proteomes" id="UP001304895"/>
    </source>
</evidence>
<reference evidence="6" key="1">
    <citation type="journal article" date="2023" name="Mol. Phylogenet. Evol.">
        <title>Genome-scale phylogeny and comparative genomics of the fungal order Sordariales.</title>
        <authorList>
            <person name="Hensen N."/>
            <person name="Bonometti L."/>
            <person name="Westerberg I."/>
            <person name="Brannstrom I.O."/>
            <person name="Guillou S."/>
            <person name="Cros-Aarteil S."/>
            <person name="Calhoun S."/>
            <person name="Haridas S."/>
            <person name="Kuo A."/>
            <person name="Mondo S."/>
            <person name="Pangilinan J."/>
            <person name="Riley R."/>
            <person name="LaButti K."/>
            <person name="Andreopoulos B."/>
            <person name="Lipzen A."/>
            <person name="Chen C."/>
            <person name="Yan M."/>
            <person name="Daum C."/>
            <person name="Ng V."/>
            <person name="Clum A."/>
            <person name="Steindorff A."/>
            <person name="Ohm R.A."/>
            <person name="Martin F."/>
            <person name="Silar P."/>
            <person name="Natvig D.O."/>
            <person name="Lalanne C."/>
            <person name="Gautier V."/>
            <person name="Ament-Velasquez S.L."/>
            <person name="Kruys A."/>
            <person name="Hutchinson M.I."/>
            <person name="Powell A.J."/>
            <person name="Barry K."/>
            <person name="Miller A.N."/>
            <person name="Grigoriev I.V."/>
            <person name="Debuchy R."/>
            <person name="Gladieux P."/>
            <person name="Hiltunen Thoren M."/>
            <person name="Johannesson H."/>
        </authorList>
    </citation>
    <scope>NUCLEOTIDE SEQUENCE</scope>
    <source>
        <strain evidence="6">CBS 123565</strain>
    </source>
</reference>
<dbReference type="EC" id="2.7.11.1" evidence="1"/>
<feature type="region of interest" description="Disordered" evidence="4">
    <location>
        <begin position="498"/>
        <end position="569"/>
    </location>
</feature>
<sequence>MADQPRSEIIKGNPIGKGLDTFRASFSAVCADRGIPPHTPDALGRFDQQDVRNLVFDLLLVLQNLPAARLLPATTRRGALRSDLLRLELSVDADDIDLDRIKPLLNIVLADHTDDALIWGRVYDAVAESAPPPRSIASSLQQTPWLRNTGSFANSSEHRKYVDTVLKEELGPMFVGLPDFYTAYFDSVQNLEAASKTFFDECLGGSNPLFANGWRDWPVAAKQDDVLSWLAGFSEKLATFAESYDSAPACTRRPLAQPDKPIAGSIGKRKLDIGFVDDPCAGKDSRCDWTQILVPGELKSNLSADIPSDAWLDLGRYVREVFAAQPRRFVLGFTLCGSLLRVWAFDRLGGIASAQFDINKDGLRFVSTILGFLWMTEEELGFDPTIMMSEGRRFIEVTRGRGGSTERLILGRVMKRTRCIAGRATTCWKAYREEDPDTPLVVKDSWQYVERDDEGEWLREAAAKGAVRVAQYYYHQTVQVRNADDNVRDNVRKGLDITTATNYRQNRSHLSPSTGTANLRAGRSRSTAGTKRSSDQTTKRSSDQTTKRSSDQTSAPLPPSKRPCSISPVKAVSDCDSLPNRVHRRVILSDYGIPIYEASCLEVLLVALADCIEGHKSLRRKASLLHRDISLNNLMINKDNRGFLIDLDLAIDEQRASASGAKGKTGTWAFMAIGALQGEQHSFMHDLESFFWVLFWISIHFHGPREDRVVPRFDKWNYVDTDERAEDLAGLKLIVVSKEESFMRTTARYFTQYYQPLAPLMNGLRKIVFPGDKPWKREDETLYARMEEILRSK</sequence>
<gene>
    <name evidence="6" type="ORF">BT67DRAFT_382143</name>
</gene>